<feature type="compositionally biased region" description="Basic and acidic residues" evidence="1">
    <location>
        <begin position="30"/>
        <end position="42"/>
    </location>
</feature>
<evidence type="ECO:0000256" key="1">
    <source>
        <dbReference type="SAM" id="MobiDB-lite"/>
    </source>
</evidence>
<proteinExistence type="predicted"/>
<name>A0A5B7FUP8_PORTR</name>
<dbReference type="AlphaFoldDB" id="A0A5B7FUP8"/>
<comment type="caution">
    <text evidence="2">The sequence shown here is derived from an EMBL/GenBank/DDBJ whole genome shotgun (WGS) entry which is preliminary data.</text>
</comment>
<organism evidence="2 3">
    <name type="scientific">Portunus trituberculatus</name>
    <name type="common">Swimming crab</name>
    <name type="synonym">Neptunus trituberculatus</name>
    <dbReference type="NCBI Taxonomy" id="210409"/>
    <lineage>
        <taxon>Eukaryota</taxon>
        <taxon>Metazoa</taxon>
        <taxon>Ecdysozoa</taxon>
        <taxon>Arthropoda</taxon>
        <taxon>Crustacea</taxon>
        <taxon>Multicrustacea</taxon>
        <taxon>Malacostraca</taxon>
        <taxon>Eumalacostraca</taxon>
        <taxon>Eucarida</taxon>
        <taxon>Decapoda</taxon>
        <taxon>Pleocyemata</taxon>
        <taxon>Brachyura</taxon>
        <taxon>Eubrachyura</taxon>
        <taxon>Portunoidea</taxon>
        <taxon>Portunidae</taxon>
        <taxon>Portuninae</taxon>
        <taxon>Portunus</taxon>
    </lineage>
</organism>
<feature type="compositionally biased region" description="Polar residues" evidence="1">
    <location>
        <begin position="71"/>
        <end position="98"/>
    </location>
</feature>
<gene>
    <name evidence="2" type="ORF">E2C01_045336</name>
</gene>
<feature type="compositionally biased region" description="Acidic residues" evidence="1">
    <location>
        <begin position="48"/>
        <end position="63"/>
    </location>
</feature>
<accession>A0A5B7FUP8</accession>
<protein>
    <submittedName>
        <fullName evidence="2">Uncharacterized protein</fullName>
    </submittedName>
</protein>
<sequence length="139" mass="15406">MATAAGPLAHVTAQREEEINNVTLSEENEELQREEKKEDTKRRYITPWEEEEEEGGLEGEEGREEMGGQTKLRNASRSSGSLLTSRKSGSDTPSSLTQPDLAFPLPFIQFADLQEIYHVGGKEGGDIPRKEGGRKMSKA</sequence>
<reference evidence="2 3" key="1">
    <citation type="submission" date="2019-05" db="EMBL/GenBank/DDBJ databases">
        <title>Another draft genome of Portunus trituberculatus and its Hox gene families provides insights of decapod evolution.</title>
        <authorList>
            <person name="Jeong J.-H."/>
            <person name="Song I."/>
            <person name="Kim S."/>
            <person name="Choi T."/>
            <person name="Kim D."/>
            <person name="Ryu S."/>
            <person name="Kim W."/>
        </authorList>
    </citation>
    <scope>NUCLEOTIDE SEQUENCE [LARGE SCALE GENOMIC DNA]</scope>
    <source>
        <tissue evidence="2">Muscle</tissue>
    </source>
</reference>
<keyword evidence="3" id="KW-1185">Reference proteome</keyword>
<evidence type="ECO:0000313" key="2">
    <source>
        <dbReference type="EMBL" id="MPC51490.1"/>
    </source>
</evidence>
<evidence type="ECO:0000313" key="3">
    <source>
        <dbReference type="Proteomes" id="UP000324222"/>
    </source>
</evidence>
<dbReference type="EMBL" id="VSRR010010213">
    <property type="protein sequence ID" value="MPC51490.1"/>
    <property type="molecule type" value="Genomic_DNA"/>
</dbReference>
<dbReference type="Proteomes" id="UP000324222">
    <property type="component" value="Unassembled WGS sequence"/>
</dbReference>
<feature type="region of interest" description="Disordered" evidence="1">
    <location>
        <begin position="120"/>
        <end position="139"/>
    </location>
</feature>
<feature type="region of interest" description="Disordered" evidence="1">
    <location>
        <begin position="1"/>
        <end position="99"/>
    </location>
</feature>